<name>M1VFY5_CYAM1</name>
<sequence>MNDAQVQQQVQQMVAFIRQEADEKVNELRTKAEEEFHLRKLSLFEEQRERIRAEFERKYKQLQASRRIALASALNAARLQVLRAREATLRELYECSRERLAAFGTEAGPDYQELLERLIEQGMKMVQPEPRVSLILRSRDRALVENSLAGLQARYRQLLENSEATTPASEQASCVSISNTEQLDNSSPGGVIVTSADGRIRCDNTLERRLEIAYQQNLATLRDLLYGDSGTLSAFEEDLSL</sequence>
<dbReference type="GO" id="GO:0046961">
    <property type="term" value="F:proton-transporting ATPase activity, rotational mechanism"/>
    <property type="evidence" value="ECO:0007669"/>
    <property type="project" value="InterPro"/>
</dbReference>
<protein>
    <submittedName>
        <fullName evidence="4">Probable V-type ATPase V1 subunit E</fullName>
    </submittedName>
</protein>
<keyword evidence="3" id="KW-0406">Ion transport</keyword>
<accession>M1VFY5</accession>
<evidence type="ECO:0000313" key="5">
    <source>
        <dbReference type="Proteomes" id="UP000007014"/>
    </source>
</evidence>
<dbReference type="AlphaFoldDB" id="M1VFY5"/>
<evidence type="ECO:0000313" key="4">
    <source>
        <dbReference type="EMBL" id="BAM81947.1"/>
    </source>
</evidence>
<dbReference type="Pfam" id="PF01991">
    <property type="entry name" value="vATP-synt_E"/>
    <property type="match status" value="1"/>
</dbReference>
<dbReference type="Proteomes" id="UP000007014">
    <property type="component" value="Chromosome 17"/>
</dbReference>
<evidence type="ECO:0000256" key="2">
    <source>
        <dbReference type="ARBA" id="ARBA00022448"/>
    </source>
</evidence>
<evidence type="ECO:0000256" key="1">
    <source>
        <dbReference type="ARBA" id="ARBA00005901"/>
    </source>
</evidence>
<dbReference type="HOGENOM" id="CLU_073641_1_0_1"/>
<dbReference type="EMBL" id="AP006499">
    <property type="protein sequence ID" value="BAM81947.1"/>
    <property type="molecule type" value="Genomic_DNA"/>
</dbReference>
<dbReference type="GeneID" id="16996383"/>
<dbReference type="HAMAP" id="MF_00311">
    <property type="entry name" value="ATP_synth_E_arch"/>
    <property type="match status" value="1"/>
</dbReference>
<dbReference type="STRING" id="280699.M1VFY5"/>
<keyword evidence="5" id="KW-1185">Reference proteome</keyword>
<dbReference type="OrthoDB" id="10263003at2759"/>
<keyword evidence="2" id="KW-0813">Transport</keyword>
<dbReference type="PANTHER" id="PTHR45715">
    <property type="entry name" value="ATPASE H+-TRANSPORTING V1 SUBUNIT E1A-RELATED"/>
    <property type="match status" value="1"/>
</dbReference>
<dbReference type="Gene3D" id="6.10.250.1620">
    <property type="match status" value="1"/>
</dbReference>
<dbReference type="RefSeq" id="XP_005537983.1">
    <property type="nucleotide sequence ID" value="XM_005537926.1"/>
</dbReference>
<dbReference type="OMA" id="QHMMAFI"/>
<reference evidence="4 5" key="1">
    <citation type="journal article" date="2004" name="Nature">
        <title>Genome sequence of the ultrasmall unicellular red alga Cyanidioschyzon merolae 10D.</title>
        <authorList>
            <person name="Matsuzaki M."/>
            <person name="Misumi O."/>
            <person name="Shin-i T."/>
            <person name="Maruyama S."/>
            <person name="Takahara M."/>
            <person name="Miyagishima S."/>
            <person name="Mori T."/>
            <person name="Nishida K."/>
            <person name="Yagisawa F."/>
            <person name="Nishida K."/>
            <person name="Yoshida Y."/>
            <person name="Nishimura Y."/>
            <person name="Nakao S."/>
            <person name="Kobayashi T."/>
            <person name="Momoyama Y."/>
            <person name="Higashiyama T."/>
            <person name="Minoda A."/>
            <person name="Sano M."/>
            <person name="Nomoto H."/>
            <person name="Oishi K."/>
            <person name="Hayashi H."/>
            <person name="Ohta F."/>
            <person name="Nishizaka S."/>
            <person name="Haga S."/>
            <person name="Miura S."/>
            <person name="Morishita T."/>
            <person name="Kabeya Y."/>
            <person name="Terasawa K."/>
            <person name="Suzuki Y."/>
            <person name="Ishii Y."/>
            <person name="Asakawa S."/>
            <person name="Takano H."/>
            <person name="Ohta N."/>
            <person name="Kuroiwa H."/>
            <person name="Tanaka K."/>
            <person name="Shimizu N."/>
            <person name="Sugano S."/>
            <person name="Sato N."/>
            <person name="Nozaki H."/>
            <person name="Ogasawara N."/>
            <person name="Kohara Y."/>
            <person name="Kuroiwa T."/>
        </authorList>
    </citation>
    <scope>NUCLEOTIDE SEQUENCE [LARGE SCALE GENOMIC DNA]</scope>
    <source>
        <strain evidence="4 5">10D</strain>
    </source>
</reference>
<proteinExistence type="inferred from homology"/>
<dbReference type="InterPro" id="IPR038495">
    <property type="entry name" value="ATPase_E_C"/>
</dbReference>
<dbReference type="KEGG" id="cme:CYME_CMQ010C"/>
<reference evidence="4 5" key="2">
    <citation type="journal article" date="2007" name="BMC Biol.">
        <title>A 100%-complete sequence reveals unusually simple genomic features in the hot-spring red alga Cyanidioschyzon merolae.</title>
        <authorList>
            <person name="Nozaki H."/>
            <person name="Takano H."/>
            <person name="Misumi O."/>
            <person name="Terasawa K."/>
            <person name="Matsuzaki M."/>
            <person name="Maruyama S."/>
            <person name="Nishida K."/>
            <person name="Yagisawa F."/>
            <person name="Yoshida Y."/>
            <person name="Fujiwara T."/>
            <person name="Takio S."/>
            <person name="Tamura K."/>
            <person name="Chung S.J."/>
            <person name="Nakamura S."/>
            <person name="Kuroiwa H."/>
            <person name="Tanaka K."/>
            <person name="Sato N."/>
            <person name="Kuroiwa T."/>
        </authorList>
    </citation>
    <scope>NUCLEOTIDE SEQUENCE [LARGE SCALE GENOMIC DNA]</scope>
    <source>
        <strain evidence="4 5">10D</strain>
    </source>
</reference>
<dbReference type="SUPFAM" id="SSF160527">
    <property type="entry name" value="V-type ATPase subunit E-like"/>
    <property type="match status" value="1"/>
</dbReference>
<comment type="similarity">
    <text evidence="1">Belongs to the V-ATPase E subunit family.</text>
</comment>
<dbReference type="Gramene" id="CMQ010CT">
    <property type="protein sequence ID" value="CMQ010CT"/>
    <property type="gene ID" value="CMQ010C"/>
</dbReference>
<dbReference type="GO" id="GO:0033178">
    <property type="term" value="C:proton-transporting two-sector ATPase complex, catalytic domain"/>
    <property type="evidence" value="ECO:0007669"/>
    <property type="project" value="InterPro"/>
</dbReference>
<dbReference type="InterPro" id="IPR002842">
    <property type="entry name" value="ATPase_V1_Esu"/>
</dbReference>
<dbReference type="eggNOG" id="KOG1664">
    <property type="taxonomic scope" value="Eukaryota"/>
</dbReference>
<gene>
    <name evidence="4" type="ORF">CYME_CMQ010C</name>
</gene>
<organism evidence="4 5">
    <name type="scientific">Cyanidioschyzon merolae (strain NIES-3377 / 10D)</name>
    <name type="common">Unicellular red alga</name>
    <dbReference type="NCBI Taxonomy" id="280699"/>
    <lineage>
        <taxon>Eukaryota</taxon>
        <taxon>Rhodophyta</taxon>
        <taxon>Bangiophyceae</taxon>
        <taxon>Cyanidiales</taxon>
        <taxon>Cyanidiaceae</taxon>
        <taxon>Cyanidioschyzon</taxon>
    </lineage>
</organism>
<dbReference type="Gene3D" id="3.30.2320.30">
    <property type="entry name" value="ATP synthase, E subunit, C-terminal"/>
    <property type="match status" value="1"/>
</dbReference>
<evidence type="ECO:0000256" key="3">
    <source>
        <dbReference type="ARBA" id="ARBA00023065"/>
    </source>
</evidence>